<proteinExistence type="predicted"/>
<dbReference type="Gene3D" id="1.10.510.10">
    <property type="entry name" value="Transferase(Phosphotransferase) domain 1"/>
    <property type="match status" value="1"/>
</dbReference>
<protein>
    <submittedName>
        <fullName evidence="5">PK_Tyr_Ser-Thr domain-containing protein</fullName>
    </submittedName>
</protein>
<dbReference type="PANTHER" id="PTHR24416">
    <property type="entry name" value="TYROSINE-PROTEIN KINASE RECEPTOR"/>
    <property type="match status" value="1"/>
</dbReference>
<dbReference type="InterPro" id="IPR050122">
    <property type="entry name" value="RTK"/>
</dbReference>
<accession>A0A183HAZ5</accession>
<dbReference type="Gene3D" id="1.20.120.330">
    <property type="entry name" value="Nucleotidyltransferases domain 2"/>
    <property type="match status" value="1"/>
</dbReference>
<reference evidence="3 4" key="2">
    <citation type="submission" date="2018-11" db="EMBL/GenBank/DDBJ databases">
        <authorList>
            <consortium name="Pathogen Informatics"/>
        </authorList>
    </citation>
    <scope>NUCLEOTIDE SEQUENCE [LARGE SCALE GENOMIC DNA]</scope>
</reference>
<evidence type="ECO:0000313" key="5">
    <source>
        <dbReference type="WBParaSite" id="OFLC_0000465601-mRNA-1"/>
    </source>
</evidence>
<feature type="domain" description="Serine-threonine/tyrosine-protein kinase catalytic" evidence="2">
    <location>
        <begin position="12"/>
        <end position="77"/>
    </location>
</feature>
<evidence type="ECO:0000313" key="3">
    <source>
        <dbReference type="EMBL" id="VDO40651.1"/>
    </source>
</evidence>
<name>A0A183HAZ5_9BILA</name>
<dbReference type="InterPro" id="IPR001245">
    <property type="entry name" value="Ser-Thr/Tyr_kinase_cat_dom"/>
</dbReference>
<reference evidence="5" key="1">
    <citation type="submission" date="2016-06" db="UniProtKB">
        <authorList>
            <consortium name="WormBaseParasite"/>
        </authorList>
    </citation>
    <scope>IDENTIFICATION</scope>
</reference>
<feature type="domain" description="Focal AT" evidence="1">
    <location>
        <begin position="176"/>
        <end position="308"/>
    </location>
</feature>
<dbReference type="InterPro" id="IPR036137">
    <property type="entry name" value="Focal_adhe_kin_target_dom_sf"/>
</dbReference>
<dbReference type="STRING" id="387005.A0A183HAZ5"/>
<dbReference type="WBParaSite" id="OFLC_0000465601-mRNA-1">
    <property type="protein sequence ID" value="OFLC_0000465601-mRNA-1"/>
    <property type="gene ID" value="OFLC_0000465601"/>
</dbReference>
<evidence type="ECO:0000313" key="4">
    <source>
        <dbReference type="Proteomes" id="UP000267606"/>
    </source>
</evidence>
<dbReference type="GO" id="GO:0007169">
    <property type="term" value="P:cell surface receptor protein tyrosine kinase signaling pathway"/>
    <property type="evidence" value="ECO:0007669"/>
    <property type="project" value="TreeGrafter"/>
</dbReference>
<dbReference type="GO" id="GO:0005925">
    <property type="term" value="C:focal adhesion"/>
    <property type="evidence" value="ECO:0007669"/>
    <property type="project" value="InterPro"/>
</dbReference>
<organism evidence="5">
    <name type="scientific">Onchocerca flexuosa</name>
    <dbReference type="NCBI Taxonomy" id="387005"/>
    <lineage>
        <taxon>Eukaryota</taxon>
        <taxon>Metazoa</taxon>
        <taxon>Ecdysozoa</taxon>
        <taxon>Nematoda</taxon>
        <taxon>Chromadorea</taxon>
        <taxon>Rhabditida</taxon>
        <taxon>Spirurina</taxon>
        <taxon>Spiruromorpha</taxon>
        <taxon>Filarioidea</taxon>
        <taxon>Onchocercidae</taxon>
        <taxon>Onchocerca</taxon>
    </lineage>
</organism>
<dbReference type="Pfam" id="PF03623">
    <property type="entry name" value="Focal_AT"/>
    <property type="match status" value="1"/>
</dbReference>
<evidence type="ECO:0000259" key="1">
    <source>
        <dbReference type="Pfam" id="PF03623"/>
    </source>
</evidence>
<dbReference type="Pfam" id="PF07714">
    <property type="entry name" value="PK_Tyr_Ser-Thr"/>
    <property type="match status" value="1"/>
</dbReference>
<dbReference type="SUPFAM" id="SSF68993">
    <property type="entry name" value="FAT domain of focal adhesion kinase"/>
    <property type="match status" value="1"/>
</dbReference>
<dbReference type="AlphaFoldDB" id="A0A183HAZ5"/>
<dbReference type="Proteomes" id="UP000267606">
    <property type="component" value="Unassembled WGS sequence"/>
</dbReference>
<dbReference type="InterPro" id="IPR005189">
    <property type="entry name" value="Focal_adhesion_kin_target_dom"/>
</dbReference>
<dbReference type="EMBL" id="UZAJ01003648">
    <property type="protein sequence ID" value="VDO40651.1"/>
    <property type="molecule type" value="Genomic_DNA"/>
</dbReference>
<sequence length="324" mass="37750">MFGCSYPQKITGVCIWEILMYGVKPWRSVRNHNVILKIESGERLERPNNCPQILYDLLLRMWNFEALNRPTMFEVDRYLGFLLDQIDRHVPFRLLRAPFVNVAPVLKVDSATMPTSTLWRTLEQQRIQSEEDDKWLEEEEEKLLPLPALSTVRAQHINSLCKKQLLNEEKNIPSGYEFDRRGDRVHEAVFRVIGAITNLSKEFHSTMTNGHFSECVKIITDHLQNLFSESMQHILILTVSDQQEVKLVETLLESDLRNLLEAMKKILEENISKDDYEALRREVLKTSHRLAFNCKQFSETVDSARIRSGVAKLQLKDAFLAHEV</sequence>
<dbReference type="GO" id="GO:0005886">
    <property type="term" value="C:plasma membrane"/>
    <property type="evidence" value="ECO:0007669"/>
    <property type="project" value="TreeGrafter"/>
</dbReference>
<dbReference type="GO" id="GO:0007172">
    <property type="term" value="P:signal complex assembly"/>
    <property type="evidence" value="ECO:0007669"/>
    <property type="project" value="InterPro"/>
</dbReference>
<dbReference type="InterPro" id="IPR011009">
    <property type="entry name" value="Kinase-like_dom_sf"/>
</dbReference>
<dbReference type="GO" id="GO:0043235">
    <property type="term" value="C:receptor complex"/>
    <property type="evidence" value="ECO:0007669"/>
    <property type="project" value="TreeGrafter"/>
</dbReference>
<dbReference type="SUPFAM" id="SSF56112">
    <property type="entry name" value="Protein kinase-like (PK-like)"/>
    <property type="match status" value="1"/>
</dbReference>
<keyword evidence="4" id="KW-1185">Reference proteome</keyword>
<evidence type="ECO:0000259" key="2">
    <source>
        <dbReference type="Pfam" id="PF07714"/>
    </source>
</evidence>
<dbReference type="GO" id="GO:0004714">
    <property type="term" value="F:transmembrane receptor protein tyrosine kinase activity"/>
    <property type="evidence" value="ECO:0007669"/>
    <property type="project" value="TreeGrafter"/>
</dbReference>
<gene>
    <name evidence="3" type="ORF">OFLC_LOCUS4657</name>
</gene>
<dbReference type="PANTHER" id="PTHR24416:SF611">
    <property type="entry name" value="TYROSINE-PROTEIN KINASE TRANSMEMBRANE RECEPTOR ROR"/>
    <property type="match status" value="1"/>
</dbReference>